<protein>
    <submittedName>
        <fullName evidence="2">18369_t:CDS:1</fullName>
    </submittedName>
</protein>
<dbReference type="Proteomes" id="UP000789901">
    <property type="component" value="Unassembled WGS sequence"/>
</dbReference>
<gene>
    <name evidence="2" type="ORF">GMARGA_LOCUS22218</name>
</gene>
<feature type="transmembrane region" description="Helical" evidence="1">
    <location>
        <begin position="186"/>
        <end position="208"/>
    </location>
</feature>
<accession>A0ABN7VSB7</accession>
<comment type="caution">
    <text evidence="2">The sequence shown here is derived from an EMBL/GenBank/DDBJ whole genome shotgun (WGS) entry which is preliminary data.</text>
</comment>
<keyword evidence="3" id="KW-1185">Reference proteome</keyword>
<evidence type="ECO:0000256" key="1">
    <source>
        <dbReference type="SAM" id="Phobius"/>
    </source>
</evidence>
<feature type="non-terminal residue" evidence="2">
    <location>
        <position position="317"/>
    </location>
</feature>
<keyword evidence="1" id="KW-0812">Transmembrane</keyword>
<feature type="transmembrane region" description="Helical" evidence="1">
    <location>
        <begin position="245"/>
        <end position="267"/>
    </location>
</feature>
<name>A0ABN7VSB7_GIGMA</name>
<organism evidence="2 3">
    <name type="scientific">Gigaspora margarita</name>
    <dbReference type="NCBI Taxonomy" id="4874"/>
    <lineage>
        <taxon>Eukaryota</taxon>
        <taxon>Fungi</taxon>
        <taxon>Fungi incertae sedis</taxon>
        <taxon>Mucoromycota</taxon>
        <taxon>Glomeromycotina</taxon>
        <taxon>Glomeromycetes</taxon>
        <taxon>Diversisporales</taxon>
        <taxon>Gigasporaceae</taxon>
        <taxon>Gigaspora</taxon>
    </lineage>
</organism>
<evidence type="ECO:0000313" key="2">
    <source>
        <dbReference type="EMBL" id="CAG8796541.1"/>
    </source>
</evidence>
<reference evidence="2 3" key="1">
    <citation type="submission" date="2021-06" db="EMBL/GenBank/DDBJ databases">
        <authorList>
            <person name="Kallberg Y."/>
            <person name="Tangrot J."/>
            <person name="Rosling A."/>
        </authorList>
    </citation>
    <scope>NUCLEOTIDE SEQUENCE [LARGE SCALE GENOMIC DNA]</scope>
    <source>
        <strain evidence="2 3">120-4 pot B 10/14</strain>
    </source>
</reference>
<keyword evidence="1" id="KW-0472">Membrane</keyword>
<feature type="transmembrane region" description="Helical" evidence="1">
    <location>
        <begin position="31"/>
        <end position="55"/>
    </location>
</feature>
<keyword evidence="1" id="KW-1133">Transmembrane helix</keyword>
<feature type="transmembrane region" description="Helical" evidence="1">
    <location>
        <begin position="67"/>
        <end position="87"/>
    </location>
</feature>
<evidence type="ECO:0000313" key="3">
    <source>
        <dbReference type="Proteomes" id="UP000789901"/>
    </source>
</evidence>
<sequence>MCYMYNGNKEHRSRDTALCALALANLQRLKFLYRFIITISLLGYFLTIPFLLLILDDNPNRSNYYKWLFIIPFCIAVVAVIDVEYHYNDYFKEDHFNKYLKKDQVNEGSLTTYCNNVTIKGNPEKLEIENYHTYITIEGSSDKLKYAYNCYKVSMYGAHLTICTTSLYTIKWCLLTVYRISNATTFYYFTPLPLLLPVLTYFAIFIGVNAKIIKEQKDKCWSFFEHDCFALSNKLPNGFKQLSDAAIETISLFITIIVFIFLIYYWITAYDLEELKCFLEYVPAEEFDYDDKCWLTKDLEKYNKKPFLSSIPNSKKQ</sequence>
<dbReference type="EMBL" id="CAJVQB010021230">
    <property type="protein sequence ID" value="CAG8796541.1"/>
    <property type="molecule type" value="Genomic_DNA"/>
</dbReference>
<proteinExistence type="predicted"/>